<keyword evidence="1" id="KW-0732">Signal</keyword>
<dbReference type="Pfam" id="PF09084">
    <property type="entry name" value="NMT1"/>
    <property type="match status" value="1"/>
</dbReference>
<dbReference type="InterPro" id="IPR015168">
    <property type="entry name" value="SsuA/THI5"/>
</dbReference>
<feature type="domain" description="SsuA/THI5-like" evidence="2">
    <location>
        <begin position="49"/>
        <end position="262"/>
    </location>
</feature>
<dbReference type="RefSeq" id="WP_066138425.1">
    <property type="nucleotide sequence ID" value="NZ_CBCSGM010000001.1"/>
</dbReference>
<name>A0A2X4W5K6_LEDLE</name>
<dbReference type="AlphaFoldDB" id="A0A2X4W5K6"/>
<dbReference type="Gene3D" id="3.40.190.10">
    <property type="entry name" value="Periplasmic binding protein-like II"/>
    <property type="match status" value="2"/>
</dbReference>
<keyword evidence="4" id="KW-1185">Reference proteome</keyword>
<dbReference type="Proteomes" id="UP000249134">
    <property type="component" value="Chromosome 1"/>
</dbReference>
<dbReference type="GO" id="GO:0009228">
    <property type="term" value="P:thiamine biosynthetic process"/>
    <property type="evidence" value="ECO:0007669"/>
    <property type="project" value="InterPro"/>
</dbReference>
<sequence>MIRNKWIHRLLIISVVCMLVGCSQNAKSSNSEGESELEDISIMLDWYPNAVHSAIYVADEKGFFAEEGLNVDIEMPADTNDPLKLAATGKVDLAISYQTEVLVAKAEDIPIVSVATLVRHSLDGMMYKQASGITRPKDLEGKLVGYPSSSVSEAIIATMVEKDGGDISKVKFADVGWDLMPALSTDRVDAIVGAYVNHELVLLNKEGYDVKVTDPSEYGVPDTYELIVVTGEKTLEKKQAAIERFWRAVTKGQETVKKNPEEGLQVLLDHENDSFPLDEEAEMEGLHILLPLMEEADLPFGFQEEASWKSVADWLYDMNIITEQVDTDELVKNIVPKQNNN</sequence>
<gene>
    <name evidence="3" type="ORF">NCTC4824_02201</name>
</gene>
<dbReference type="InterPro" id="IPR027939">
    <property type="entry name" value="NMT1/THI5"/>
</dbReference>
<feature type="chain" id="PRO_5015851536" evidence="1">
    <location>
        <begin position="29"/>
        <end position="341"/>
    </location>
</feature>
<evidence type="ECO:0000256" key="1">
    <source>
        <dbReference type="SAM" id="SignalP"/>
    </source>
</evidence>
<organism evidence="3 4">
    <name type="scientific">Lederbergia lenta</name>
    <name type="common">Bacillus lentus</name>
    <dbReference type="NCBI Taxonomy" id="1467"/>
    <lineage>
        <taxon>Bacteria</taxon>
        <taxon>Bacillati</taxon>
        <taxon>Bacillota</taxon>
        <taxon>Bacilli</taxon>
        <taxon>Bacillales</taxon>
        <taxon>Bacillaceae</taxon>
        <taxon>Lederbergia</taxon>
    </lineage>
</organism>
<dbReference type="PANTHER" id="PTHR31528">
    <property type="entry name" value="4-AMINO-5-HYDROXYMETHYL-2-METHYLPYRIMIDINE PHOSPHATE SYNTHASE THI11-RELATED"/>
    <property type="match status" value="1"/>
</dbReference>
<dbReference type="PANTHER" id="PTHR31528:SF3">
    <property type="entry name" value="THIAMINE BIOSYNTHESIS PROTEIN HI_0357-RELATED"/>
    <property type="match status" value="1"/>
</dbReference>
<evidence type="ECO:0000259" key="2">
    <source>
        <dbReference type="Pfam" id="PF09084"/>
    </source>
</evidence>
<reference evidence="3 4" key="1">
    <citation type="submission" date="2018-06" db="EMBL/GenBank/DDBJ databases">
        <authorList>
            <consortium name="Pathogen Informatics"/>
            <person name="Doyle S."/>
        </authorList>
    </citation>
    <scope>NUCLEOTIDE SEQUENCE [LARGE SCALE GENOMIC DNA]</scope>
    <source>
        <strain evidence="3 4">NCTC4824</strain>
    </source>
</reference>
<dbReference type="SUPFAM" id="SSF53850">
    <property type="entry name" value="Periplasmic binding protein-like II"/>
    <property type="match status" value="1"/>
</dbReference>
<evidence type="ECO:0000313" key="3">
    <source>
        <dbReference type="EMBL" id="SQI58283.1"/>
    </source>
</evidence>
<dbReference type="EMBL" id="LS483476">
    <property type="protein sequence ID" value="SQI58283.1"/>
    <property type="molecule type" value="Genomic_DNA"/>
</dbReference>
<dbReference type="PROSITE" id="PS51257">
    <property type="entry name" value="PROKAR_LIPOPROTEIN"/>
    <property type="match status" value="1"/>
</dbReference>
<dbReference type="STRING" id="1348624.GCA_001591545_01255"/>
<proteinExistence type="predicted"/>
<accession>A0A2X4W5K6</accession>
<protein>
    <submittedName>
        <fullName evidence="3">NMT1/THI5 like domain-containing protein</fullName>
    </submittedName>
</protein>
<evidence type="ECO:0000313" key="4">
    <source>
        <dbReference type="Proteomes" id="UP000249134"/>
    </source>
</evidence>
<feature type="signal peptide" evidence="1">
    <location>
        <begin position="1"/>
        <end position="28"/>
    </location>
</feature>
<dbReference type="KEGG" id="blen:NCTC4824_02201"/>